<gene>
    <name evidence="2" type="ORF">GCM10023210_12000</name>
</gene>
<keyword evidence="3" id="KW-1185">Reference proteome</keyword>
<proteinExistence type="predicted"/>
<evidence type="ECO:0000313" key="2">
    <source>
        <dbReference type="EMBL" id="GAA5088400.1"/>
    </source>
</evidence>
<dbReference type="InterPro" id="IPR053164">
    <property type="entry name" value="IS1016-like_transposase"/>
</dbReference>
<name>A0ABP9LYZ7_9FLAO</name>
<comment type="caution">
    <text evidence="2">The sequence shown here is derived from an EMBL/GenBank/DDBJ whole genome shotgun (WGS) entry which is preliminary data.</text>
</comment>
<organism evidence="2 3">
    <name type="scientific">Chryseobacterium ginsengisoli</name>
    <dbReference type="NCBI Taxonomy" id="363853"/>
    <lineage>
        <taxon>Bacteria</taxon>
        <taxon>Pseudomonadati</taxon>
        <taxon>Bacteroidota</taxon>
        <taxon>Flavobacteriia</taxon>
        <taxon>Flavobacteriales</taxon>
        <taxon>Weeksellaceae</taxon>
        <taxon>Chryseobacterium group</taxon>
        <taxon>Chryseobacterium</taxon>
    </lineage>
</organism>
<dbReference type="Proteomes" id="UP001500353">
    <property type="component" value="Unassembled WGS sequence"/>
</dbReference>
<dbReference type="InterPro" id="IPR024445">
    <property type="entry name" value="Tnp_ISXO2-like"/>
</dbReference>
<evidence type="ECO:0000313" key="3">
    <source>
        <dbReference type="Proteomes" id="UP001500353"/>
    </source>
</evidence>
<reference evidence="3" key="1">
    <citation type="journal article" date="2019" name="Int. J. Syst. Evol. Microbiol.">
        <title>The Global Catalogue of Microorganisms (GCM) 10K type strain sequencing project: providing services to taxonomists for standard genome sequencing and annotation.</title>
        <authorList>
            <consortium name="The Broad Institute Genomics Platform"/>
            <consortium name="The Broad Institute Genome Sequencing Center for Infectious Disease"/>
            <person name="Wu L."/>
            <person name="Ma J."/>
        </authorList>
    </citation>
    <scope>NUCLEOTIDE SEQUENCE [LARGE SCALE GENOMIC DNA]</scope>
    <source>
        <strain evidence="3">JCM 18019</strain>
    </source>
</reference>
<dbReference type="EMBL" id="BAABHX010000002">
    <property type="protein sequence ID" value="GAA5088400.1"/>
    <property type="molecule type" value="Genomic_DNA"/>
</dbReference>
<feature type="domain" description="ISXO2-like transposase" evidence="1">
    <location>
        <begin position="128"/>
        <end position="280"/>
    </location>
</feature>
<sequence>MINTSIKSVFELLQTFSTEEICIDYLEQMRWGGIVESPFDSESQIYKCSKNRYKCKNTGKYFNVKTGSMFENTKISLRKWFLAIWLVTSYKKGISSLQLAKDIDVTQKTAWFMLQRIRACFGIENSNELDGIVECDETFIGGKNKNRHKDKKVKNSRGRNFKDKVPVMGMLQRGGKMNAFVIEDTKKASIQPLIYRYINQETTKLISDEWWAYEGLDKYYDHKVIDHSKKEYVSLQDNTIHTNNIEGSWKILKNSVCGIHNHVSRKHLQKYVDEFVYKFNLREISDGERFKYLLTNSDVRTKYKDLIFSSKFE</sequence>
<dbReference type="PANTHER" id="PTHR47163">
    <property type="entry name" value="DDE_TNP_IS1595 DOMAIN-CONTAINING PROTEIN"/>
    <property type="match status" value="1"/>
</dbReference>
<evidence type="ECO:0000259" key="1">
    <source>
        <dbReference type="SMART" id="SM01126"/>
    </source>
</evidence>
<dbReference type="PANTHER" id="PTHR47163:SF2">
    <property type="entry name" value="SI:DKEY-17M8.2"/>
    <property type="match status" value="1"/>
</dbReference>
<dbReference type="RefSeq" id="WP_345201040.1">
    <property type="nucleotide sequence ID" value="NZ_BAABHX010000002.1"/>
</dbReference>
<dbReference type="NCBIfam" id="NF033547">
    <property type="entry name" value="transpos_IS1595"/>
    <property type="match status" value="1"/>
</dbReference>
<dbReference type="SMART" id="SM01126">
    <property type="entry name" value="DDE_Tnp_IS1595"/>
    <property type="match status" value="1"/>
</dbReference>
<dbReference type="Pfam" id="PF12762">
    <property type="entry name" value="DDE_Tnp_IS1595"/>
    <property type="match status" value="1"/>
</dbReference>
<protein>
    <submittedName>
        <fullName evidence="2">IS1595 family transposase</fullName>
    </submittedName>
</protein>
<accession>A0ABP9LYZ7</accession>